<keyword evidence="9" id="KW-1185">Reference proteome</keyword>
<gene>
    <name evidence="8" type="ORF">CBR_g25746</name>
</gene>
<dbReference type="Gene3D" id="2.30.30.30">
    <property type="match status" value="1"/>
</dbReference>
<dbReference type="Gene3D" id="3.30.70.940">
    <property type="entry name" value="NusG, N-terminal domain"/>
    <property type="match status" value="1"/>
</dbReference>
<dbReference type="OrthoDB" id="8300383at2759"/>
<feature type="compositionally biased region" description="Polar residues" evidence="5">
    <location>
        <begin position="70"/>
        <end position="92"/>
    </location>
</feature>
<dbReference type="SMART" id="SM00739">
    <property type="entry name" value="KOW"/>
    <property type="match status" value="1"/>
</dbReference>
<dbReference type="InterPro" id="IPR036735">
    <property type="entry name" value="NGN_dom_sf"/>
</dbReference>
<dbReference type="InterPro" id="IPR008991">
    <property type="entry name" value="Translation_prot_SH3-like_sf"/>
</dbReference>
<feature type="region of interest" description="Disordered" evidence="5">
    <location>
        <begin position="823"/>
        <end position="907"/>
    </location>
</feature>
<proteinExistence type="predicted"/>
<feature type="compositionally biased region" description="Acidic residues" evidence="5">
    <location>
        <begin position="847"/>
        <end position="857"/>
    </location>
</feature>
<dbReference type="CDD" id="cd00303">
    <property type="entry name" value="retropepsin_like"/>
    <property type="match status" value="1"/>
</dbReference>
<sequence>MRVSAMGDEGRGSGGGVSGRWGMKVGAVEGTGGAVREKGRRRRTGGSAQWGRRFGAVGDEGRRRWERLPQRTSTTSTTRWLKSTAASGSWSSDLLPPPMQALRTPPIETATQQLEQRICTAANHSSSEPRETAPKFDGQEIFCDSTKTDPISWFGKFDLTLQLHYVKEHKHHAYLYSQSGGACQAWLDNLLSKYGVVAGDLHTKISWDDLKAAWHKRFQVEPSEIKVMDKLMVFEQGTLLSTDWIAEYQRLTSVPDIQMGFKAIRHYFISRSYPTLSNALNHVEDTLTTMAELFDKAAQIIITNKEAKNLRSSAPGPSRDQHWPRVAVVAAATPFDQTSEAVQGQTGKLSTAESDSTTLSTPSEPVSSRVTDLHSEAHAKVDNPPLLYSFEDYAARLVPTQGTQAQGQDVCAASSPSDSGDLSSSSGSSRDLACEFNIEVLDPLTSEDFAWLPLPTTGRLSGPRCAALCAHLHMYLSFYAPPTSPMDDEVAVGDILAYVTKVAREFRTQRYDDNNAPLMYVRIQVGQASCNTLLDSGSSRNFMSQTFMQRAGLGAQVRRKANPTAIKLADGKTQQLLDRVTYRCKAGHFHVQACVQGSSGQHHPAKGEQCIGSMIECSSGQSGGNLFKWGGSRCIKPAFVQKNCFRHCGDCSKLQSVFHEATSAWRCTLLGGRQWRREPPWLEWLQLGPVLGNEWTAPASHCPSCGVRASRRRRTFCRFHKGGAYDDLSTPKRRERMAVVSKECHMAASGIGMDIFTKQGRVSLPFTQSCFSRRKQCRGGHMHRGLVVKHVGVSGGWLCSMMCVQRHLTSITQVMAVQQAIREYSEEEEEGDVEEESPVGGARKEDGEDGSGEEEEEEKHAVTGGFGEEEQEDSHRRACDDEEEEKMEVTSRGAAEVRKEVASRMGKHRKAYTGETAREAEGQDEEEVAIGVLAGQWKQEHDDAKAIGEIRKVREAEESAMASQPSSITSIWTGEEANGERRNVSASVSSSGLGAGIGNEAEEGISPRERRKLRARKRQLKGQDEEGSLGWHGQMEEKWAMRNRDRKVMKDPEVIQQAFSFKQVTALGPRWYMVRVSGNGEKRAKEAILQALAELLPDRDVELVIPEVPTGKLKIDGTVSKQKKRLYPGVILMRATMDKKLYDVIRKVPRVTGFYGDFKGNSVRYLVMPQAVRENVIQALFERMAEQEAKVAAVAEKVAAEQQRKKELPKKVAKLEDGAPIEVVSGPFAGFRGKVVKVQRRLGTVKTLLWMFGRDTPAEVSLEHVRPA</sequence>
<feature type="region of interest" description="Disordered" evidence="5">
    <location>
        <begin position="407"/>
        <end position="426"/>
    </location>
</feature>
<evidence type="ECO:0000256" key="1">
    <source>
        <dbReference type="ARBA" id="ARBA00022814"/>
    </source>
</evidence>
<name>A0A388L680_CHABU</name>
<dbReference type="SUPFAM" id="SSF82679">
    <property type="entry name" value="N-utilization substance G protein NusG, N-terminal domain"/>
    <property type="match status" value="1"/>
</dbReference>
<feature type="domain" description="KOW" evidence="7">
    <location>
        <begin position="1214"/>
        <end position="1241"/>
    </location>
</feature>
<evidence type="ECO:0000259" key="7">
    <source>
        <dbReference type="SMART" id="SM00739"/>
    </source>
</evidence>
<keyword evidence="3" id="KW-0804">Transcription</keyword>
<evidence type="ECO:0000313" key="8">
    <source>
        <dbReference type="EMBL" id="GBG77815.1"/>
    </source>
</evidence>
<evidence type="ECO:0000259" key="6">
    <source>
        <dbReference type="SMART" id="SM00738"/>
    </source>
</evidence>
<feature type="compositionally biased region" description="Low complexity" evidence="5">
    <location>
        <begin position="414"/>
        <end position="426"/>
    </location>
</feature>
<feature type="compositionally biased region" description="Acidic residues" evidence="5">
    <location>
        <begin position="825"/>
        <end position="837"/>
    </location>
</feature>
<dbReference type="InterPro" id="IPR014722">
    <property type="entry name" value="Rib_uL2_dom2"/>
</dbReference>
<dbReference type="SMART" id="SM00738">
    <property type="entry name" value="NGN"/>
    <property type="match status" value="1"/>
</dbReference>
<feature type="domain" description="NusG-like N-terminal" evidence="6">
    <location>
        <begin position="1068"/>
        <end position="1184"/>
    </location>
</feature>
<dbReference type="Gene3D" id="2.40.70.10">
    <property type="entry name" value="Acid Proteases"/>
    <property type="match status" value="1"/>
</dbReference>
<dbReference type="InterPro" id="IPR021109">
    <property type="entry name" value="Peptidase_aspartic_dom_sf"/>
</dbReference>
<feature type="region of interest" description="Disordered" evidence="5">
    <location>
        <begin position="337"/>
        <end position="368"/>
    </location>
</feature>
<dbReference type="PANTHER" id="PTHR30265:SF4">
    <property type="entry name" value="KOW MOTIF FAMILY PROTEIN, EXPRESSED"/>
    <property type="match status" value="1"/>
</dbReference>
<dbReference type="AlphaFoldDB" id="A0A388L680"/>
<dbReference type="GO" id="GO:0006354">
    <property type="term" value="P:DNA-templated transcription elongation"/>
    <property type="evidence" value="ECO:0007669"/>
    <property type="project" value="InterPro"/>
</dbReference>
<evidence type="ECO:0008006" key="10">
    <source>
        <dbReference type="Google" id="ProtNLM"/>
    </source>
</evidence>
<dbReference type="Proteomes" id="UP000265515">
    <property type="component" value="Unassembled WGS sequence"/>
</dbReference>
<accession>A0A388L680</accession>
<evidence type="ECO:0000256" key="4">
    <source>
        <dbReference type="SAM" id="Coils"/>
    </source>
</evidence>
<dbReference type="InterPro" id="IPR005824">
    <property type="entry name" value="KOW"/>
</dbReference>
<dbReference type="PANTHER" id="PTHR30265">
    <property type="entry name" value="RHO-INTERACTING TRANSCRIPTION TERMINATION FACTOR NUSG"/>
    <property type="match status" value="1"/>
</dbReference>
<reference evidence="8 9" key="1">
    <citation type="journal article" date="2018" name="Cell">
        <title>The Chara Genome: Secondary Complexity and Implications for Plant Terrestrialization.</title>
        <authorList>
            <person name="Nishiyama T."/>
            <person name="Sakayama H."/>
            <person name="Vries J.D."/>
            <person name="Buschmann H."/>
            <person name="Saint-Marcoux D."/>
            <person name="Ullrich K.K."/>
            <person name="Haas F.B."/>
            <person name="Vanderstraeten L."/>
            <person name="Becker D."/>
            <person name="Lang D."/>
            <person name="Vosolsobe S."/>
            <person name="Rombauts S."/>
            <person name="Wilhelmsson P.K.I."/>
            <person name="Janitza P."/>
            <person name="Kern R."/>
            <person name="Heyl A."/>
            <person name="Rumpler F."/>
            <person name="Villalobos L.I.A.C."/>
            <person name="Clay J.M."/>
            <person name="Skokan R."/>
            <person name="Toyoda A."/>
            <person name="Suzuki Y."/>
            <person name="Kagoshima H."/>
            <person name="Schijlen E."/>
            <person name="Tajeshwar N."/>
            <person name="Catarino B."/>
            <person name="Hetherington A.J."/>
            <person name="Saltykova A."/>
            <person name="Bonnot C."/>
            <person name="Breuninger H."/>
            <person name="Symeonidi A."/>
            <person name="Radhakrishnan G.V."/>
            <person name="Van Nieuwerburgh F."/>
            <person name="Deforce D."/>
            <person name="Chang C."/>
            <person name="Karol K.G."/>
            <person name="Hedrich R."/>
            <person name="Ulvskov P."/>
            <person name="Glockner G."/>
            <person name="Delwiche C.F."/>
            <person name="Petrasek J."/>
            <person name="Van de Peer Y."/>
            <person name="Friml J."/>
            <person name="Beilby M."/>
            <person name="Dolan L."/>
            <person name="Kohara Y."/>
            <person name="Sugano S."/>
            <person name="Fujiyama A."/>
            <person name="Delaux P.-M."/>
            <person name="Quint M."/>
            <person name="TheiBen G."/>
            <person name="Hagemann M."/>
            <person name="Harholt J."/>
            <person name="Dunand C."/>
            <person name="Zachgo S."/>
            <person name="Langdale J."/>
            <person name="Maumus F."/>
            <person name="Straeten D.V.D."/>
            <person name="Gould S.B."/>
            <person name="Rensing S.A."/>
        </authorList>
    </citation>
    <scope>NUCLEOTIDE SEQUENCE [LARGE SCALE GENOMIC DNA]</scope>
    <source>
        <strain evidence="8 9">S276</strain>
    </source>
</reference>
<keyword evidence="1" id="KW-0889">Transcription antitermination</keyword>
<keyword evidence="2" id="KW-0805">Transcription regulation</keyword>
<feature type="coiled-coil region" evidence="4">
    <location>
        <begin position="1177"/>
        <end position="1204"/>
    </location>
</feature>
<protein>
    <recommendedName>
        <fullName evidence="10">KOW domain-containing protein</fullName>
    </recommendedName>
</protein>
<evidence type="ECO:0000256" key="5">
    <source>
        <dbReference type="SAM" id="MobiDB-lite"/>
    </source>
</evidence>
<dbReference type="Gramene" id="GBG77815">
    <property type="protein sequence ID" value="GBG77815"/>
    <property type="gene ID" value="CBR_g25746"/>
</dbReference>
<dbReference type="SUPFAM" id="SSF50104">
    <property type="entry name" value="Translation proteins SH3-like domain"/>
    <property type="match status" value="1"/>
</dbReference>
<feature type="region of interest" description="Disordered" evidence="5">
    <location>
        <begin position="1"/>
        <end position="96"/>
    </location>
</feature>
<evidence type="ECO:0000313" key="9">
    <source>
        <dbReference type="Proteomes" id="UP000265515"/>
    </source>
</evidence>
<dbReference type="GO" id="GO:0031564">
    <property type="term" value="P:transcription antitermination"/>
    <property type="evidence" value="ECO:0007669"/>
    <property type="project" value="UniProtKB-KW"/>
</dbReference>
<comment type="caution">
    <text evidence="8">The sequence shown here is derived from an EMBL/GenBank/DDBJ whole genome shotgun (WGS) entry which is preliminary data.</text>
</comment>
<dbReference type="InterPro" id="IPR043425">
    <property type="entry name" value="NusG-like"/>
</dbReference>
<dbReference type="InterPro" id="IPR006645">
    <property type="entry name" value="NGN-like_dom"/>
</dbReference>
<feature type="region of interest" description="Disordered" evidence="5">
    <location>
        <begin position="982"/>
        <end position="1010"/>
    </location>
</feature>
<evidence type="ECO:0000256" key="3">
    <source>
        <dbReference type="ARBA" id="ARBA00023163"/>
    </source>
</evidence>
<evidence type="ECO:0000256" key="2">
    <source>
        <dbReference type="ARBA" id="ARBA00023015"/>
    </source>
</evidence>
<dbReference type="Pfam" id="PF02357">
    <property type="entry name" value="NusG"/>
    <property type="match status" value="1"/>
</dbReference>
<feature type="compositionally biased region" description="Basic and acidic residues" evidence="5">
    <location>
        <begin position="59"/>
        <end position="69"/>
    </location>
</feature>
<dbReference type="CDD" id="cd06091">
    <property type="entry name" value="KOW_NusG"/>
    <property type="match status" value="1"/>
</dbReference>
<dbReference type="EMBL" id="BFEA01000278">
    <property type="protein sequence ID" value="GBG77815.1"/>
    <property type="molecule type" value="Genomic_DNA"/>
</dbReference>
<organism evidence="8 9">
    <name type="scientific">Chara braunii</name>
    <name type="common">Braun's stonewort</name>
    <dbReference type="NCBI Taxonomy" id="69332"/>
    <lineage>
        <taxon>Eukaryota</taxon>
        <taxon>Viridiplantae</taxon>
        <taxon>Streptophyta</taxon>
        <taxon>Charophyceae</taxon>
        <taxon>Charales</taxon>
        <taxon>Characeae</taxon>
        <taxon>Chara</taxon>
    </lineage>
</organism>
<keyword evidence="4" id="KW-0175">Coiled coil</keyword>